<dbReference type="Pfam" id="PF00005">
    <property type="entry name" value="ABC_tran"/>
    <property type="match status" value="2"/>
</dbReference>
<dbReference type="InterPro" id="IPR050095">
    <property type="entry name" value="ECF_ABC_transporter_ATP-bd"/>
</dbReference>
<sequence length="493" mass="55049">MNEGIGVTNLRLKYPGEAAPLLFQGVSFSIQPGEKVLLLGPSGSGKSTLLQVLSGIVPDIIEIPMKADEIRTPLRWGYVFQDPDTQFCMPYVDEEIAFVLENLQVPREQMPARIAHYLSQVGLELDHAHILIGQLSQGMKQRLAIASVLALEPEVLFLDEPTALLDEEGTQQVWDTIREISAEKTLVIVEHKISGILDLIDRLIVMSPEGELLADGPPQEVFQTYRQQIAEYGIWYPGVWDDYEQMNARAGGEMSTDKRPPIMTFRDFKGLRGGQIKTAVDNLNVYPGDWITVVGANGAGKSSLLLAIMRLIKTGGDCWIDGAKGYRIEQLAEQVGFVFQNPEFQFVTNSVEEELAYSLPEAEGREAQLAATERLLREYDLLALRERHPFQLSMGQKRRLSVATAMVRGPRILLLDEPTFGLDARGTLRMLQQLERLRASGTVIVMVTHDPQIVQRWATRVWQVEAGRVTEREAAELPASPVHAWEGAPQLCK</sequence>
<dbReference type="PROSITE" id="PS50893">
    <property type="entry name" value="ABC_TRANSPORTER_2"/>
    <property type="match status" value="2"/>
</dbReference>
<dbReference type="PROSITE" id="PS00211">
    <property type="entry name" value="ABC_TRANSPORTER_1"/>
    <property type="match status" value="1"/>
</dbReference>
<dbReference type="EMBL" id="JARLKY010000017">
    <property type="protein sequence ID" value="MEC0227111.1"/>
    <property type="molecule type" value="Genomic_DNA"/>
</dbReference>
<dbReference type="SUPFAM" id="SSF52540">
    <property type="entry name" value="P-loop containing nucleoside triphosphate hydrolases"/>
    <property type="match status" value="2"/>
</dbReference>
<proteinExistence type="inferred from homology"/>
<dbReference type="RefSeq" id="WP_326071476.1">
    <property type="nucleotide sequence ID" value="NZ_JARLKY010000017.1"/>
</dbReference>
<evidence type="ECO:0000256" key="4">
    <source>
        <dbReference type="ARBA" id="ARBA00022475"/>
    </source>
</evidence>
<dbReference type="PANTHER" id="PTHR43553">
    <property type="entry name" value="HEAVY METAL TRANSPORTER"/>
    <property type="match status" value="1"/>
</dbReference>
<dbReference type="Proteomes" id="UP001338137">
    <property type="component" value="Unassembled WGS sequence"/>
</dbReference>
<evidence type="ECO:0000256" key="8">
    <source>
        <dbReference type="ARBA" id="ARBA00023136"/>
    </source>
</evidence>
<evidence type="ECO:0000256" key="7">
    <source>
        <dbReference type="ARBA" id="ARBA00022967"/>
    </source>
</evidence>
<keyword evidence="8" id="KW-0472">Membrane</keyword>
<keyword evidence="4" id="KW-1003">Cell membrane</keyword>
<name>A0ABU6FYX3_9BACL</name>
<feature type="domain" description="ABC transporter" evidence="9">
    <location>
        <begin position="263"/>
        <end position="491"/>
    </location>
</feature>
<dbReference type="InterPro" id="IPR003439">
    <property type="entry name" value="ABC_transporter-like_ATP-bd"/>
</dbReference>
<dbReference type="InterPro" id="IPR027417">
    <property type="entry name" value="P-loop_NTPase"/>
</dbReference>
<accession>A0ABU6FYX3</accession>
<evidence type="ECO:0000259" key="9">
    <source>
        <dbReference type="PROSITE" id="PS50893"/>
    </source>
</evidence>
<evidence type="ECO:0000256" key="3">
    <source>
        <dbReference type="ARBA" id="ARBA00022448"/>
    </source>
</evidence>
<evidence type="ECO:0000256" key="6">
    <source>
        <dbReference type="ARBA" id="ARBA00022840"/>
    </source>
</evidence>
<dbReference type="InterPro" id="IPR015856">
    <property type="entry name" value="ABC_transpr_CbiO/EcfA_su"/>
</dbReference>
<evidence type="ECO:0000313" key="11">
    <source>
        <dbReference type="Proteomes" id="UP001338137"/>
    </source>
</evidence>
<keyword evidence="7" id="KW-1278">Translocase</keyword>
<dbReference type="SMART" id="SM00382">
    <property type="entry name" value="AAA"/>
    <property type="match status" value="2"/>
</dbReference>
<reference evidence="10 11" key="1">
    <citation type="submission" date="2023-03" db="EMBL/GenBank/DDBJ databases">
        <title>Bacillus Genome Sequencing.</title>
        <authorList>
            <person name="Dunlap C."/>
        </authorList>
    </citation>
    <scope>NUCLEOTIDE SEQUENCE [LARGE SCALE GENOMIC DNA]</scope>
    <source>
        <strain evidence="10 11">BD-533</strain>
    </source>
</reference>
<dbReference type="GO" id="GO:0005524">
    <property type="term" value="F:ATP binding"/>
    <property type="evidence" value="ECO:0007669"/>
    <property type="project" value="UniProtKB-KW"/>
</dbReference>
<comment type="caution">
    <text evidence="10">The sequence shown here is derived from an EMBL/GenBank/DDBJ whole genome shotgun (WGS) entry which is preliminary data.</text>
</comment>
<feature type="domain" description="ABC transporter" evidence="9">
    <location>
        <begin position="5"/>
        <end position="234"/>
    </location>
</feature>
<keyword evidence="5" id="KW-0547">Nucleotide-binding</keyword>
<evidence type="ECO:0000256" key="5">
    <source>
        <dbReference type="ARBA" id="ARBA00022741"/>
    </source>
</evidence>
<gene>
    <name evidence="10" type="ORF">P4I72_08250</name>
</gene>
<dbReference type="CDD" id="cd03225">
    <property type="entry name" value="ABC_cobalt_CbiO_domain1"/>
    <property type="match status" value="2"/>
</dbReference>
<organism evidence="10 11">
    <name type="scientific">Paenibacillus alba</name>
    <dbReference type="NCBI Taxonomy" id="1197127"/>
    <lineage>
        <taxon>Bacteria</taxon>
        <taxon>Bacillati</taxon>
        <taxon>Bacillota</taxon>
        <taxon>Bacilli</taxon>
        <taxon>Bacillales</taxon>
        <taxon>Paenibacillaceae</taxon>
        <taxon>Paenibacillus</taxon>
    </lineage>
</organism>
<evidence type="ECO:0000256" key="1">
    <source>
        <dbReference type="ARBA" id="ARBA00004202"/>
    </source>
</evidence>
<protein>
    <submittedName>
        <fullName evidence="10">ATP-binding cassette domain-containing protein</fullName>
    </submittedName>
</protein>
<evidence type="ECO:0000256" key="2">
    <source>
        <dbReference type="ARBA" id="ARBA00005417"/>
    </source>
</evidence>
<dbReference type="InterPro" id="IPR017871">
    <property type="entry name" value="ABC_transporter-like_CS"/>
</dbReference>
<dbReference type="Gene3D" id="3.40.50.300">
    <property type="entry name" value="P-loop containing nucleotide triphosphate hydrolases"/>
    <property type="match status" value="2"/>
</dbReference>
<keyword evidence="6 10" id="KW-0067">ATP-binding</keyword>
<comment type="similarity">
    <text evidence="2">Belongs to the ABC transporter superfamily.</text>
</comment>
<comment type="subcellular location">
    <subcellularLocation>
        <location evidence="1">Cell membrane</location>
        <topology evidence="1">Peripheral membrane protein</topology>
    </subcellularLocation>
</comment>
<dbReference type="InterPro" id="IPR003593">
    <property type="entry name" value="AAA+_ATPase"/>
</dbReference>
<keyword evidence="11" id="KW-1185">Reference proteome</keyword>
<evidence type="ECO:0000313" key="10">
    <source>
        <dbReference type="EMBL" id="MEC0227111.1"/>
    </source>
</evidence>
<keyword evidence="3" id="KW-0813">Transport</keyword>